<evidence type="ECO:0000256" key="2">
    <source>
        <dbReference type="ARBA" id="ARBA00013147"/>
    </source>
</evidence>
<dbReference type="EC" id="4.2.1.51" evidence="2"/>
<dbReference type="OMA" id="PLMIYRE"/>
<reference evidence="11 12" key="1">
    <citation type="journal article" date="2014" name="Genome Announc.">
        <title>Draft genome sequence of the pathogenic fungus Scedosporium apiospermum.</title>
        <authorList>
            <person name="Vandeputte P."/>
            <person name="Ghamrawi S."/>
            <person name="Rechenmann M."/>
            <person name="Iltis A."/>
            <person name="Giraud S."/>
            <person name="Fleury M."/>
            <person name="Thornton C."/>
            <person name="Delhaes L."/>
            <person name="Meyer W."/>
            <person name="Papon N."/>
            <person name="Bouchara J.P."/>
        </authorList>
    </citation>
    <scope>NUCLEOTIDE SEQUENCE [LARGE SCALE GENOMIC DNA]</scope>
    <source>
        <strain evidence="11 12">IHEM 14462</strain>
    </source>
</reference>
<dbReference type="PIRSF" id="PIRSF001500">
    <property type="entry name" value="Chor_mut_pdt_Ppr"/>
    <property type="match status" value="1"/>
</dbReference>
<keyword evidence="5" id="KW-0584">Phenylalanine biosynthesis</keyword>
<keyword evidence="6" id="KW-0456">Lyase</keyword>
<evidence type="ECO:0000256" key="8">
    <source>
        <dbReference type="SAM" id="MobiDB-lite"/>
    </source>
</evidence>
<evidence type="ECO:0000256" key="3">
    <source>
        <dbReference type="ARBA" id="ARBA00022605"/>
    </source>
</evidence>
<evidence type="ECO:0000256" key="4">
    <source>
        <dbReference type="ARBA" id="ARBA00023141"/>
    </source>
</evidence>
<keyword evidence="4" id="KW-0057">Aromatic amino acid biosynthesis</keyword>
<evidence type="ECO:0000256" key="5">
    <source>
        <dbReference type="ARBA" id="ARBA00023222"/>
    </source>
</evidence>
<evidence type="ECO:0000256" key="7">
    <source>
        <dbReference type="ARBA" id="ARBA00047848"/>
    </source>
</evidence>
<comment type="caution">
    <text evidence="11">The sequence shown here is derived from an EMBL/GenBank/DDBJ whole genome shotgun (WGS) entry which is preliminary data.</text>
</comment>
<dbReference type="RefSeq" id="XP_016642709.1">
    <property type="nucleotide sequence ID" value="XM_016787694.1"/>
</dbReference>
<evidence type="ECO:0000256" key="1">
    <source>
        <dbReference type="ARBA" id="ARBA00004741"/>
    </source>
</evidence>
<feature type="region of interest" description="Disordered" evidence="8">
    <location>
        <begin position="249"/>
        <end position="274"/>
    </location>
</feature>
<organism evidence="11 12">
    <name type="scientific">Pseudallescheria apiosperma</name>
    <name type="common">Scedosporium apiospermum</name>
    <dbReference type="NCBI Taxonomy" id="563466"/>
    <lineage>
        <taxon>Eukaryota</taxon>
        <taxon>Fungi</taxon>
        <taxon>Dikarya</taxon>
        <taxon>Ascomycota</taxon>
        <taxon>Pezizomycotina</taxon>
        <taxon>Sordariomycetes</taxon>
        <taxon>Hypocreomycetidae</taxon>
        <taxon>Microascales</taxon>
        <taxon>Microascaceae</taxon>
        <taxon>Scedosporium</taxon>
    </lineage>
</organism>
<dbReference type="SUPFAM" id="SSF55021">
    <property type="entry name" value="ACT-like"/>
    <property type="match status" value="1"/>
</dbReference>
<dbReference type="AlphaFoldDB" id="A0A084G6E8"/>
<dbReference type="VEuPathDB" id="FungiDB:SAPIO_CDS5350"/>
<evidence type="ECO:0000313" key="12">
    <source>
        <dbReference type="Proteomes" id="UP000028545"/>
    </source>
</evidence>
<feature type="domain" description="Prephenate dehydratase" evidence="9">
    <location>
        <begin position="24"/>
        <end position="240"/>
    </location>
</feature>
<name>A0A084G6E8_PSEDA</name>
<evidence type="ECO:0000256" key="6">
    <source>
        <dbReference type="ARBA" id="ARBA00023239"/>
    </source>
</evidence>
<keyword evidence="12" id="KW-1185">Reference proteome</keyword>
<dbReference type="InterPro" id="IPR002912">
    <property type="entry name" value="ACT_dom"/>
</dbReference>
<dbReference type="PROSITE" id="PS51171">
    <property type="entry name" value="PREPHENATE_DEHYDR_3"/>
    <property type="match status" value="1"/>
</dbReference>
<evidence type="ECO:0000313" key="11">
    <source>
        <dbReference type="EMBL" id="KEZ42910.1"/>
    </source>
</evidence>
<dbReference type="GO" id="GO:0009094">
    <property type="term" value="P:L-phenylalanine biosynthetic process"/>
    <property type="evidence" value="ECO:0007669"/>
    <property type="project" value="UniProtKB-UniPathway"/>
</dbReference>
<dbReference type="InterPro" id="IPR045865">
    <property type="entry name" value="ACT-like_dom_sf"/>
</dbReference>
<feature type="region of interest" description="Disordered" evidence="8">
    <location>
        <begin position="121"/>
        <end position="145"/>
    </location>
</feature>
<keyword evidence="3" id="KW-0028">Amino-acid biosynthesis</keyword>
<evidence type="ECO:0000259" key="10">
    <source>
        <dbReference type="PROSITE" id="PS51671"/>
    </source>
</evidence>
<dbReference type="Gene3D" id="3.30.70.260">
    <property type="match status" value="1"/>
</dbReference>
<gene>
    <name evidence="11" type="ORF">SAPIO_CDS5350</name>
</gene>
<dbReference type="UniPathway" id="UPA00121">
    <property type="reaction ID" value="UER00345"/>
</dbReference>
<dbReference type="OrthoDB" id="983542at2759"/>
<dbReference type="HOGENOM" id="CLU_035008_5_1_1"/>
<dbReference type="InterPro" id="IPR001086">
    <property type="entry name" value="Preph_deHydtase"/>
</dbReference>
<dbReference type="EMBL" id="JOWA01000098">
    <property type="protein sequence ID" value="KEZ42910.1"/>
    <property type="molecule type" value="Genomic_DNA"/>
</dbReference>
<comment type="pathway">
    <text evidence="1">Amino-acid biosynthesis; L-phenylalanine biosynthesis; phenylpyruvate from prephenate: step 1/1.</text>
</comment>
<dbReference type="PANTHER" id="PTHR21022">
    <property type="entry name" value="PREPHENATE DEHYDRATASE P PROTEIN"/>
    <property type="match status" value="1"/>
</dbReference>
<dbReference type="CDD" id="cd04905">
    <property type="entry name" value="ACT_CM-PDT"/>
    <property type="match status" value="1"/>
</dbReference>
<dbReference type="PROSITE" id="PS51671">
    <property type="entry name" value="ACT"/>
    <property type="match status" value="1"/>
</dbReference>
<dbReference type="KEGG" id="sapo:SAPIO_CDS5350"/>
<protein>
    <recommendedName>
        <fullName evidence="2">prephenate dehydratase</fullName>
        <ecNumber evidence="2">4.2.1.51</ecNumber>
    </recommendedName>
</protein>
<evidence type="ECO:0000259" key="9">
    <source>
        <dbReference type="PROSITE" id="PS51171"/>
    </source>
</evidence>
<dbReference type="SUPFAM" id="SSF53850">
    <property type="entry name" value="Periplasmic binding protein-like II"/>
    <property type="match status" value="2"/>
</dbReference>
<comment type="catalytic activity">
    <reaction evidence="7">
        <text>prephenate + H(+) = 3-phenylpyruvate + CO2 + H2O</text>
        <dbReference type="Rhea" id="RHEA:21648"/>
        <dbReference type="ChEBI" id="CHEBI:15377"/>
        <dbReference type="ChEBI" id="CHEBI:15378"/>
        <dbReference type="ChEBI" id="CHEBI:16526"/>
        <dbReference type="ChEBI" id="CHEBI:18005"/>
        <dbReference type="ChEBI" id="CHEBI:29934"/>
        <dbReference type="EC" id="4.2.1.51"/>
    </reaction>
</comment>
<dbReference type="Proteomes" id="UP000028545">
    <property type="component" value="Unassembled WGS sequence"/>
</dbReference>
<dbReference type="Gene3D" id="3.40.190.10">
    <property type="entry name" value="Periplasmic binding protein-like II"/>
    <property type="match status" value="2"/>
</dbReference>
<dbReference type="PANTHER" id="PTHR21022:SF19">
    <property type="entry name" value="PREPHENATE DEHYDRATASE-RELATED"/>
    <property type="match status" value="1"/>
</dbReference>
<dbReference type="GeneID" id="27724422"/>
<feature type="compositionally biased region" description="Basic and acidic residues" evidence="8">
    <location>
        <begin position="256"/>
        <end position="269"/>
    </location>
</feature>
<dbReference type="CDD" id="cd13532">
    <property type="entry name" value="PBP2_PDT_like"/>
    <property type="match status" value="1"/>
</dbReference>
<proteinExistence type="predicted"/>
<dbReference type="GO" id="GO:0004664">
    <property type="term" value="F:prephenate dehydratase activity"/>
    <property type="evidence" value="ECO:0007669"/>
    <property type="project" value="UniProtKB-EC"/>
</dbReference>
<dbReference type="InterPro" id="IPR008242">
    <property type="entry name" value="Chor_mutase/pphenate_deHydtase"/>
</dbReference>
<feature type="domain" description="ACT" evidence="10">
    <location>
        <begin position="280"/>
        <end position="356"/>
    </location>
</feature>
<dbReference type="FunFam" id="3.40.190.10:FF:000034">
    <property type="entry name" value="Chorismate mutase/prephenate dehydratase"/>
    <property type="match status" value="1"/>
</dbReference>
<accession>A0A084G6E8</accession>
<dbReference type="Pfam" id="PF00800">
    <property type="entry name" value="PDT"/>
    <property type="match status" value="1"/>
</dbReference>
<dbReference type="GO" id="GO:0005737">
    <property type="term" value="C:cytoplasm"/>
    <property type="evidence" value="ECO:0007669"/>
    <property type="project" value="TreeGrafter"/>
</dbReference>
<sequence length="371" mass="40818">MLEEQVNVADAVNAAENGIARTPIVAFLGPISSYTHQAALQSFPGDKYDLRPSTNIDEVFEVVQKGDADFGVVPFENSTNGPVIFTLDNLANRYRTCPDIFVCGEAYVDVHHFLLGQRNRSPTLDDGGDGSGTCTPTLADPHPLKPRTKPLGSLKHITRLYSHPQAWGQCSIFLSTYLKGIETIDVSSTSRAAEMVKEDKTGTSAAISSEIAAKVYGVDVLAKSIEDREDNTTRFFIIKKTTRPELKVPRPISDGEVEKEAKEEGETGKLPRSSTTKSLVSFTVPHHEPGALADVLDCFRKAKLNLTTINSRPSLITAFQYLFFVEIEGHYDLDPGVREALVEVKRVAQSSRWLGSWYSQTSHSRGSRQLS</sequence>